<feature type="domain" description="Major facilitator superfamily (MFS) profile" evidence="6">
    <location>
        <begin position="164"/>
        <end position="396"/>
    </location>
</feature>
<feature type="transmembrane region" description="Helical" evidence="5">
    <location>
        <begin position="306"/>
        <end position="329"/>
    </location>
</feature>
<feature type="transmembrane region" description="Helical" evidence="5">
    <location>
        <begin position="369"/>
        <end position="387"/>
    </location>
</feature>
<evidence type="ECO:0000256" key="3">
    <source>
        <dbReference type="ARBA" id="ARBA00022989"/>
    </source>
</evidence>
<keyword evidence="2 5" id="KW-0812">Transmembrane</keyword>
<keyword evidence="8" id="KW-1185">Reference proteome</keyword>
<dbReference type="Gene3D" id="1.20.1250.20">
    <property type="entry name" value="MFS general substrate transporter like domains"/>
    <property type="match status" value="2"/>
</dbReference>
<dbReference type="KEGG" id="sna:Snas_1712"/>
<feature type="transmembrane region" description="Helical" evidence="5">
    <location>
        <begin position="50"/>
        <end position="71"/>
    </location>
</feature>
<dbReference type="Proteomes" id="UP000000844">
    <property type="component" value="Chromosome"/>
</dbReference>
<dbReference type="HOGENOM" id="CLU_033532_3_1_11"/>
<feature type="transmembrane region" description="Helical" evidence="5">
    <location>
        <begin position="341"/>
        <end position="363"/>
    </location>
</feature>
<dbReference type="EMBL" id="CP001778">
    <property type="protein sequence ID" value="ADD41411.1"/>
    <property type="molecule type" value="Genomic_DNA"/>
</dbReference>
<feature type="transmembrane region" description="Helical" evidence="5">
    <location>
        <begin position="83"/>
        <end position="101"/>
    </location>
</feature>
<name>D3PXE8_STANL</name>
<dbReference type="OrthoDB" id="5243516at2"/>
<dbReference type="PROSITE" id="PS50850">
    <property type="entry name" value="MFS"/>
    <property type="match status" value="1"/>
</dbReference>
<gene>
    <name evidence="7" type="ordered locus">Snas_1712</name>
</gene>
<dbReference type="PANTHER" id="PTHR23542:SF1">
    <property type="entry name" value="MAJOR FACILITATOR SUPERFAMILY (MFS) PROFILE DOMAIN-CONTAINING PROTEIN"/>
    <property type="match status" value="1"/>
</dbReference>
<dbReference type="InterPro" id="IPR036259">
    <property type="entry name" value="MFS_trans_sf"/>
</dbReference>
<evidence type="ECO:0000256" key="5">
    <source>
        <dbReference type="SAM" id="Phobius"/>
    </source>
</evidence>
<dbReference type="PANTHER" id="PTHR23542">
    <property type="match status" value="1"/>
</dbReference>
<reference evidence="7 8" key="1">
    <citation type="journal article" date="2009" name="Stand. Genomic Sci.">
        <title>Complete genome sequence of Stackebrandtia nassauensis type strain (LLR-40K-21).</title>
        <authorList>
            <person name="Munk C."/>
            <person name="Lapidus A."/>
            <person name="Copeland A."/>
            <person name="Jando M."/>
            <person name="Mayilraj S."/>
            <person name="Glavina Del Rio T."/>
            <person name="Nolan M."/>
            <person name="Chen F."/>
            <person name="Lucas S."/>
            <person name="Tice H."/>
            <person name="Cheng J.F."/>
            <person name="Han C."/>
            <person name="Detter J.C."/>
            <person name="Bruce D."/>
            <person name="Goodwin L."/>
            <person name="Chain P."/>
            <person name="Pitluck S."/>
            <person name="Goker M."/>
            <person name="Ovchinikova G."/>
            <person name="Pati A."/>
            <person name="Ivanova N."/>
            <person name="Mavromatis K."/>
            <person name="Chen A."/>
            <person name="Palaniappan K."/>
            <person name="Land M."/>
            <person name="Hauser L."/>
            <person name="Chang Y.J."/>
            <person name="Jeffries C.D."/>
            <person name="Bristow J."/>
            <person name="Eisen J.A."/>
            <person name="Markowitz V."/>
            <person name="Hugenholtz P."/>
            <person name="Kyrpides N.C."/>
            <person name="Klenk H.P."/>
        </authorList>
    </citation>
    <scope>NUCLEOTIDE SEQUENCE [LARGE SCALE GENOMIC DNA]</scope>
    <source>
        <strain evidence="8">DSM 44728 / CIP 108903 / NRRL B-16338 / NBRC 102104 / LLR-40K-21</strain>
    </source>
</reference>
<dbReference type="STRING" id="446470.Snas_1712"/>
<evidence type="ECO:0000256" key="2">
    <source>
        <dbReference type="ARBA" id="ARBA00022692"/>
    </source>
</evidence>
<dbReference type="eggNOG" id="COG0477">
    <property type="taxonomic scope" value="Bacteria"/>
</dbReference>
<accession>D3PXE8</accession>
<evidence type="ECO:0000256" key="4">
    <source>
        <dbReference type="ARBA" id="ARBA00023136"/>
    </source>
</evidence>
<feature type="transmembrane region" description="Helical" evidence="5">
    <location>
        <begin position="218"/>
        <end position="239"/>
    </location>
</feature>
<dbReference type="SUPFAM" id="SSF103473">
    <property type="entry name" value="MFS general substrate transporter"/>
    <property type="match status" value="1"/>
</dbReference>
<dbReference type="RefSeq" id="WP_013016982.1">
    <property type="nucleotide sequence ID" value="NC_013947.1"/>
</dbReference>
<comment type="subcellular location">
    <subcellularLocation>
        <location evidence="1">Cell membrane</location>
        <topology evidence="1">Multi-pass membrane protein</topology>
    </subcellularLocation>
</comment>
<evidence type="ECO:0000256" key="1">
    <source>
        <dbReference type="ARBA" id="ARBA00004651"/>
    </source>
</evidence>
<feature type="transmembrane region" description="Helical" evidence="5">
    <location>
        <begin position="283"/>
        <end position="300"/>
    </location>
</feature>
<dbReference type="Pfam" id="PF07690">
    <property type="entry name" value="MFS_1"/>
    <property type="match status" value="1"/>
</dbReference>
<keyword evidence="4 5" id="KW-0472">Membrane</keyword>
<keyword evidence="3 5" id="KW-1133">Transmembrane helix</keyword>
<evidence type="ECO:0000313" key="8">
    <source>
        <dbReference type="Proteomes" id="UP000000844"/>
    </source>
</evidence>
<feature type="transmembrane region" description="Helical" evidence="5">
    <location>
        <begin position="21"/>
        <end position="44"/>
    </location>
</feature>
<feature type="transmembrane region" description="Helical" evidence="5">
    <location>
        <begin position="251"/>
        <end position="271"/>
    </location>
</feature>
<organism evidence="7 8">
    <name type="scientific">Stackebrandtia nassauensis (strain DSM 44728 / CIP 108903 / NRRL B-16338 / NBRC 102104 / LLR-40K-21)</name>
    <dbReference type="NCBI Taxonomy" id="446470"/>
    <lineage>
        <taxon>Bacteria</taxon>
        <taxon>Bacillati</taxon>
        <taxon>Actinomycetota</taxon>
        <taxon>Actinomycetes</taxon>
        <taxon>Glycomycetales</taxon>
        <taxon>Glycomycetaceae</taxon>
        <taxon>Stackebrandtia</taxon>
    </lineage>
</organism>
<feature type="transmembrane region" description="Helical" evidence="5">
    <location>
        <begin position="177"/>
        <end position="197"/>
    </location>
</feature>
<dbReference type="InterPro" id="IPR011701">
    <property type="entry name" value="MFS"/>
</dbReference>
<protein>
    <submittedName>
        <fullName evidence="7">Major facilitator superfamily MFS_1</fullName>
    </submittedName>
</protein>
<proteinExistence type="predicted"/>
<evidence type="ECO:0000313" key="7">
    <source>
        <dbReference type="EMBL" id="ADD41411.1"/>
    </source>
</evidence>
<dbReference type="GO" id="GO:0005886">
    <property type="term" value="C:plasma membrane"/>
    <property type="evidence" value="ECO:0007669"/>
    <property type="project" value="UniProtKB-SubCell"/>
</dbReference>
<dbReference type="GO" id="GO:0022857">
    <property type="term" value="F:transmembrane transporter activity"/>
    <property type="evidence" value="ECO:0007669"/>
    <property type="project" value="InterPro"/>
</dbReference>
<sequence>MTTRTASPVGEILRSRHVLRLLSSCLVGRLPTGMAALAIILWVRSHGGDYRLAGLLAALYAVSVAVCGPIMGRLIDRTRQAPFLVGGAVVAGAAFVALSMVDPVTAPATAGFVAVVAGAATPQLEPCLRVLWEDVTSGERQVRAAYALDAATQELIFVCGPVVVLAAVGLAGTSAGLIAAAVVGLAGTLWFASAAPARAWRGSPVARHWAGPLRSGNLVRLFVALVCMGCAVGAFTVGVTARADGLGTPGAAGWLLALNAVGALASGLAYTNVGVARRDDRRLALAMVVMALAYLPLLFADGLVPLAVLAFVCGAPLPVALTSSFALVARIAPPGTLTESHAWMITSFGVGYAAGTGLAGTVVDAIDTPTAFLLATVAAAVSALWTVPRLLPRRAD</sequence>
<evidence type="ECO:0000259" key="6">
    <source>
        <dbReference type="PROSITE" id="PS50850"/>
    </source>
</evidence>
<dbReference type="InterPro" id="IPR020846">
    <property type="entry name" value="MFS_dom"/>
</dbReference>
<dbReference type="AlphaFoldDB" id="D3PXE8"/>